<evidence type="ECO:0000313" key="2">
    <source>
        <dbReference type="EMBL" id="MBB4412461.1"/>
    </source>
</evidence>
<protein>
    <submittedName>
        <fullName evidence="3">Uncharacterized protein</fullName>
    </submittedName>
</protein>
<evidence type="ECO:0000313" key="6">
    <source>
        <dbReference type="Proteomes" id="UP000576087"/>
    </source>
</evidence>
<evidence type="ECO:0000313" key="1">
    <source>
        <dbReference type="EMBL" id="MBB4349317.1"/>
    </source>
</evidence>
<keyword evidence="5" id="KW-1185">Reference proteome</keyword>
<dbReference type="EMBL" id="JACIHM010000003">
    <property type="protein sequence ID" value="MBB4447093.1"/>
    <property type="molecule type" value="Genomic_DNA"/>
</dbReference>
<dbReference type="Proteomes" id="UP000520770">
    <property type="component" value="Unassembled WGS sequence"/>
</dbReference>
<sequence>MLKYRQQSRIFFETSWGRVWPERQMCCSGRFSRNEFANAVFYPRRESSPRPPHEFKSPIKLTLATPIPLDRFFPSMLTQHQNRT</sequence>
<accession>A0A7W6UZA7</accession>
<name>A0A7W6UZA7_9HYPH</name>
<dbReference type="Proteomes" id="UP000524535">
    <property type="component" value="Unassembled WGS sequence"/>
</dbReference>
<evidence type="ECO:0000313" key="4">
    <source>
        <dbReference type="Proteomes" id="UP000520770"/>
    </source>
</evidence>
<reference evidence="4 5" key="1">
    <citation type="submission" date="2020-08" db="EMBL/GenBank/DDBJ databases">
        <title>Genomic Encyclopedia of Type Strains, Phase IV (KMG-V): Genome sequencing to study the core and pangenomes of soil and plant-associated prokaryotes.</title>
        <authorList>
            <person name="Whitman W."/>
        </authorList>
    </citation>
    <scope>NUCLEOTIDE SEQUENCE [LARGE SCALE GENOMIC DNA]</scope>
    <source>
        <strain evidence="2 5">SEMIA 444</strain>
        <strain evidence="1 4">SEMIA 448</strain>
        <strain evidence="3 6">SEMIA 452</strain>
    </source>
</reference>
<organism evidence="3 6">
    <name type="scientific">Aliirhizobium cellulosilyticum</name>
    <dbReference type="NCBI Taxonomy" id="393664"/>
    <lineage>
        <taxon>Bacteria</taxon>
        <taxon>Pseudomonadati</taxon>
        <taxon>Pseudomonadota</taxon>
        <taxon>Alphaproteobacteria</taxon>
        <taxon>Hyphomicrobiales</taxon>
        <taxon>Rhizobiaceae</taxon>
        <taxon>Aliirhizobium</taxon>
    </lineage>
</organism>
<dbReference type="Proteomes" id="UP000576087">
    <property type="component" value="Unassembled WGS sequence"/>
</dbReference>
<gene>
    <name evidence="2" type="ORF">GGE31_002974</name>
    <name evidence="1" type="ORF">GGE33_003079</name>
    <name evidence="3" type="ORF">GGE35_002915</name>
</gene>
<comment type="caution">
    <text evidence="3">The sequence shown here is derived from an EMBL/GenBank/DDBJ whole genome shotgun (WGS) entry which is preliminary data.</text>
</comment>
<dbReference type="EMBL" id="JACIGY010000003">
    <property type="protein sequence ID" value="MBB4412461.1"/>
    <property type="molecule type" value="Genomic_DNA"/>
</dbReference>
<evidence type="ECO:0000313" key="3">
    <source>
        <dbReference type="EMBL" id="MBB4447093.1"/>
    </source>
</evidence>
<proteinExistence type="predicted"/>
<dbReference type="AlphaFoldDB" id="A0A7W6UZA7"/>
<evidence type="ECO:0000313" key="5">
    <source>
        <dbReference type="Proteomes" id="UP000524535"/>
    </source>
</evidence>
<dbReference type="EMBL" id="JACIGW010000003">
    <property type="protein sequence ID" value="MBB4349317.1"/>
    <property type="molecule type" value="Genomic_DNA"/>
</dbReference>